<feature type="domain" description="Aminotransferase-like plant mobile" evidence="2">
    <location>
        <begin position="3"/>
        <end position="122"/>
    </location>
</feature>
<organism evidence="3 5">
    <name type="scientific">Cucumis melo var. makuwa</name>
    <name type="common">Oriental melon</name>
    <dbReference type="NCBI Taxonomy" id="1194695"/>
    <lineage>
        <taxon>Eukaryota</taxon>
        <taxon>Viridiplantae</taxon>
        <taxon>Streptophyta</taxon>
        <taxon>Embryophyta</taxon>
        <taxon>Tracheophyta</taxon>
        <taxon>Spermatophyta</taxon>
        <taxon>Magnoliopsida</taxon>
        <taxon>eudicotyledons</taxon>
        <taxon>Gunneridae</taxon>
        <taxon>Pentapetalae</taxon>
        <taxon>rosids</taxon>
        <taxon>fabids</taxon>
        <taxon>Cucurbitales</taxon>
        <taxon>Cucurbitaceae</taxon>
        <taxon>Benincaseae</taxon>
        <taxon>Cucumis</taxon>
    </lineage>
</organism>
<dbReference type="PANTHER" id="PTHR46033:SF8">
    <property type="entry name" value="PROTEIN MAINTENANCE OF MERISTEMS-LIKE"/>
    <property type="match status" value="1"/>
</dbReference>
<evidence type="ECO:0000259" key="2">
    <source>
        <dbReference type="Pfam" id="PF10536"/>
    </source>
</evidence>
<protein>
    <submittedName>
        <fullName evidence="3">Serine/threonine-protein phosphatase 7 long form-like protein</fullName>
    </submittedName>
</protein>
<feature type="region of interest" description="Disordered" evidence="1">
    <location>
        <begin position="247"/>
        <end position="275"/>
    </location>
</feature>
<dbReference type="OrthoDB" id="1751334at2759"/>
<evidence type="ECO:0000256" key="1">
    <source>
        <dbReference type="SAM" id="MobiDB-lite"/>
    </source>
</evidence>
<dbReference type="InterPro" id="IPR044824">
    <property type="entry name" value="MAIN-like"/>
</dbReference>
<dbReference type="EMBL" id="SSTE01008830">
    <property type="protein sequence ID" value="KAA0054357.1"/>
    <property type="molecule type" value="Genomic_DNA"/>
</dbReference>
<feature type="compositionally biased region" description="Basic and acidic residues" evidence="1">
    <location>
        <begin position="263"/>
        <end position="275"/>
    </location>
</feature>
<sequence>MFNLLQRDQIIWESYKDVIDNLPNFCKNGQDIWRTISPLICFHIGEWHRPDKVLRQFGLKQNIPSVCNTEPLLHNIDLRVTNWSDMVAHLVVRWQSRRRFMAIGVSIQQFDMDVTQEYIHLYNNITRLYITRPGEAVGHLRSNNTRLRDVVDYPQQVLDICNNNEKYMEEIHNMYDLPISQTGYGSPMTVMPTFGAGYCDSKVSTGYYDAGVGPSSLYMDVGPSNSYMHGHGRGYGEHNQYLYHEAPADVSDRQEYQQEPENQEDREQHRVQSRR</sequence>
<reference evidence="5 6" key="1">
    <citation type="submission" date="2019-08" db="EMBL/GenBank/DDBJ databases">
        <title>Draft genome sequences of two oriental melons (Cucumis melo L. var makuwa).</title>
        <authorList>
            <person name="Kwon S.-Y."/>
        </authorList>
    </citation>
    <scope>NUCLEOTIDE SEQUENCE [LARGE SCALE GENOMIC DNA]</scope>
    <source>
        <strain evidence="6">cv. Chang Bougi</strain>
        <strain evidence="5">cv. SW 3</strain>
        <tissue evidence="3">Leaf</tissue>
    </source>
</reference>
<evidence type="ECO:0000313" key="3">
    <source>
        <dbReference type="EMBL" id="KAA0054357.1"/>
    </source>
</evidence>
<evidence type="ECO:0000313" key="6">
    <source>
        <dbReference type="Proteomes" id="UP000321947"/>
    </source>
</evidence>
<dbReference type="Pfam" id="PF10536">
    <property type="entry name" value="PMD"/>
    <property type="match status" value="1"/>
</dbReference>
<dbReference type="Proteomes" id="UP000321393">
    <property type="component" value="Unassembled WGS sequence"/>
</dbReference>
<name>A0A5A7UIF6_CUCMM</name>
<dbReference type="InterPro" id="IPR019557">
    <property type="entry name" value="AminoTfrase-like_pln_mobile"/>
</dbReference>
<proteinExistence type="predicted"/>
<evidence type="ECO:0000313" key="5">
    <source>
        <dbReference type="Proteomes" id="UP000321393"/>
    </source>
</evidence>
<dbReference type="AlphaFoldDB" id="A0A5A7UIF6"/>
<dbReference type="PANTHER" id="PTHR46033">
    <property type="entry name" value="PROTEIN MAIN-LIKE 2"/>
    <property type="match status" value="1"/>
</dbReference>
<feature type="compositionally biased region" description="Basic and acidic residues" evidence="1">
    <location>
        <begin position="247"/>
        <end position="256"/>
    </location>
</feature>
<gene>
    <name evidence="4" type="ORF">E5676_scaffold302G001780</name>
    <name evidence="3" type="ORF">E6C27_scaffold24G00860</name>
</gene>
<accession>A0A5A7UIF6</accession>
<dbReference type="Proteomes" id="UP000321947">
    <property type="component" value="Unassembled WGS sequence"/>
</dbReference>
<comment type="caution">
    <text evidence="3">The sequence shown here is derived from an EMBL/GenBank/DDBJ whole genome shotgun (WGS) entry which is preliminary data.</text>
</comment>
<dbReference type="EMBL" id="SSTD01010133">
    <property type="protein sequence ID" value="TYK12395.1"/>
    <property type="molecule type" value="Genomic_DNA"/>
</dbReference>
<evidence type="ECO:0000313" key="4">
    <source>
        <dbReference type="EMBL" id="TYK12395.1"/>
    </source>
</evidence>
<dbReference type="GO" id="GO:0010073">
    <property type="term" value="P:meristem maintenance"/>
    <property type="evidence" value="ECO:0007669"/>
    <property type="project" value="InterPro"/>
</dbReference>